<feature type="region of interest" description="Disordered" evidence="4">
    <location>
        <begin position="80"/>
        <end position="106"/>
    </location>
</feature>
<sequence length="481" mass="54091">MELVTIIHNNRPLQLPRLFLRADDLAACFAVDREGLHLKCITNNGEIKNFIPLSDGKFELDPTINKYNLVAVNNDTHRLINNDSSSSSRTPNVRYGHGSMNNENNEMRTPTIAYGRRGNAGLRAVPGFKRKSNSSPVLPVPLGRKKKEETKSKKKISIWLSGIKKIEKDRNREFFHQEDLRNKEPVKFEPYPFYEVPVCLEEISCKEQVNVRSIIGEIRRQIGGMDYVITDKKGNPIRDMPNTRGAENWVGNKYIRAIDAIAYKKWRPATFELIKTDYEIYSSSSDSEFGDIPPPPSPSFSDLHFLNIQSSTNSSSSSTSTTVTNSPSTNVIETSTTQVASSSTHVSSTAMQNQSYVSNRDLLAEIERLEEINNRIESKIDQLPTLQPETLQPEVSQPEAVVSKADVKELLTCPICTCCNFDIVYCHTCNQFAGCKDCIYRVDSCPLCRASFSITCDGCSNEINFRPKSITIPGLRDILEE</sequence>
<accession>A0A7M5U0B1</accession>
<evidence type="ECO:0000259" key="5">
    <source>
        <dbReference type="PROSITE" id="PS50089"/>
    </source>
</evidence>
<dbReference type="InterPro" id="IPR001841">
    <property type="entry name" value="Znf_RING"/>
</dbReference>
<feature type="compositionally biased region" description="Polar residues" evidence="4">
    <location>
        <begin position="81"/>
        <end position="91"/>
    </location>
</feature>
<evidence type="ECO:0000256" key="1">
    <source>
        <dbReference type="ARBA" id="ARBA00022771"/>
    </source>
</evidence>
<dbReference type="GO" id="GO:0008270">
    <property type="term" value="F:zinc ion binding"/>
    <property type="evidence" value="ECO:0007669"/>
    <property type="project" value="UniProtKB-KW"/>
</dbReference>
<evidence type="ECO:0000256" key="4">
    <source>
        <dbReference type="SAM" id="MobiDB-lite"/>
    </source>
</evidence>
<dbReference type="AlphaFoldDB" id="A0A7M5U0B1"/>
<evidence type="ECO:0000313" key="7">
    <source>
        <dbReference type="Proteomes" id="UP000594262"/>
    </source>
</evidence>
<organism evidence="6 7">
    <name type="scientific">Clytia hemisphaerica</name>
    <dbReference type="NCBI Taxonomy" id="252671"/>
    <lineage>
        <taxon>Eukaryota</taxon>
        <taxon>Metazoa</taxon>
        <taxon>Cnidaria</taxon>
        <taxon>Hydrozoa</taxon>
        <taxon>Hydroidolina</taxon>
        <taxon>Leptothecata</taxon>
        <taxon>Obeliida</taxon>
        <taxon>Clytiidae</taxon>
        <taxon>Clytia</taxon>
    </lineage>
</organism>
<dbReference type="EnsemblMetazoa" id="CLYHEMT004383.1">
    <property type="protein sequence ID" value="CLYHEMP004383.1"/>
    <property type="gene ID" value="CLYHEMG004383"/>
</dbReference>
<feature type="domain" description="RING-type" evidence="5">
    <location>
        <begin position="413"/>
        <end position="449"/>
    </location>
</feature>
<feature type="region of interest" description="Disordered" evidence="4">
    <location>
        <begin position="311"/>
        <end position="330"/>
    </location>
</feature>
<keyword evidence="2" id="KW-0862">Zinc</keyword>
<dbReference type="PROSITE" id="PS50089">
    <property type="entry name" value="ZF_RING_2"/>
    <property type="match status" value="1"/>
</dbReference>
<keyword evidence="7" id="KW-1185">Reference proteome</keyword>
<keyword evidence="1 3" id="KW-0479">Metal-binding</keyword>
<feature type="region of interest" description="Disordered" evidence="4">
    <location>
        <begin position="124"/>
        <end position="149"/>
    </location>
</feature>
<evidence type="ECO:0000256" key="3">
    <source>
        <dbReference type="PROSITE-ProRule" id="PRU00175"/>
    </source>
</evidence>
<dbReference type="GeneID" id="136810265"/>
<evidence type="ECO:0000313" key="6">
    <source>
        <dbReference type="EnsemblMetazoa" id="CLYHEMP004383.1"/>
    </source>
</evidence>
<dbReference type="OrthoDB" id="6028982at2759"/>
<protein>
    <recommendedName>
        <fullName evidence="5">RING-type domain-containing protein</fullName>
    </recommendedName>
</protein>
<proteinExistence type="predicted"/>
<reference evidence="6" key="1">
    <citation type="submission" date="2021-01" db="UniProtKB">
        <authorList>
            <consortium name="EnsemblMetazoa"/>
        </authorList>
    </citation>
    <scope>IDENTIFICATION</scope>
</reference>
<keyword evidence="1 3" id="KW-0863">Zinc-finger</keyword>
<name>A0A7M5U0B1_9CNID</name>
<dbReference type="Proteomes" id="UP000594262">
    <property type="component" value="Unplaced"/>
</dbReference>
<dbReference type="RefSeq" id="XP_066922938.1">
    <property type="nucleotide sequence ID" value="XM_067066837.1"/>
</dbReference>
<evidence type="ECO:0000256" key="2">
    <source>
        <dbReference type="ARBA" id="ARBA00022833"/>
    </source>
</evidence>